<evidence type="ECO:0000256" key="1">
    <source>
        <dbReference type="SAM" id="SignalP"/>
    </source>
</evidence>
<gene>
    <name evidence="2" type="ORF">F5891DRAFT_976528</name>
</gene>
<proteinExistence type="predicted"/>
<dbReference type="GeneID" id="64670911"/>
<evidence type="ECO:0000313" key="3">
    <source>
        <dbReference type="Proteomes" id="UP001195769"/>
    </source>
</evidence>
<name>A0AAD4EEU6_9AGAM</name>
<sequence>MKSIKSLTHLCIVLYLHIAEPEAITLIISNVHLQLLAFHVQDRHIDIEEFLNEYSIDDDGIILLPTELLVWGELGQEYHRCISPSKIQNVYANYLDIAKVPKLNQCTIMQRPRIYYTILPSLTE</sequence>
<keyword evidence="3" id="KW-1185">Reference proteome</keyword>
<organism evidence="2 3">
    <name type="scientific">Suillus fuscotomentosus</name>
    <dbReference type="NCBI Taxonomy" id="1912939"/>
    <lineage>
        <taxon>Eukaryota</taxon>
        <taxon>Fungi</taxon>
        <taxon>Dikarya</taxon>
        <taxon>Basidiomycota</taxon>
        <taxon>Agaricomycotina</taxon>
        <taxon>Agaricomycetes</taxon>
        <taxon>Agaricomycetidae</taxon>
        <taxon>Boletales</taxon>
        <taxon>Suillineae</taxon>
        <taxon>Suillaceae</taxon>
        <taxon>Suillus</taxon>
    </lineage>
</organism>
<dbReference type="EMBL" id="JABBWK010000008">
    <property type="protein sequence ID" value="KAG1904944.1"/>
    <property type="molecule type" value="Genomic_DNA"/>
</dbReference>
<dbReference type="Proteomes" id="UP001195769">
    <property type="component" value="Unassembled WGS sequence"/>
</dbReference>
<dbReference type="RefSeq" id="XP_041230519.1">
    <property type="nucleotide sequence ID" value="XM_041376613.1"/>
</dbReference>
<keyword evidence="1" id="KW-0732">Signal</keyword>
<comment type="caution">
    <text evidence="2">The sequence shown here is derived from an EMBL/GenBank/DDBJ whole genome shotgun (WGS) entry which is preliminary data.</text>
</comment>
<accession>A0AAD4EEU6</accession>
<dbReference type="AlphaFoldDB" id="A0AAD4EEU6"/>
<feature type="chain" id="PRO_5042092695" evidence="1">
    <location>
        <begin position="24"/>
        <end position="124"/>
    </location>
</feature>
<feature type="signal peptide" evidence="1">
    <location>
        <begin position="1"/>
        <end position="23"/>
    </location>
</feature>
<protein>
    <submittedName>
        <fullName evidence="2">Uncharacterized protein</fullName>
    </submittedName>
</protein>
<evidence type="ECO:0000313" key="2">
    <source>
        <dbReference type="EMBL" id="KAG1904944.1"/>
    </source>
</evidence>
<reference evidence="2" key="1">
    <citation type="journal article" date="2020" name="New Phytol.">
        <title>Comparative genomics reveals dynamic genome evolution in host specialist ectomycorrhizal fungi.</title>
        <authorList>
            <person name="Lofgren L.A."/>
            <person name="Nguyen N.H."/>
            <person name="Vilgalys R."/>
            <person name="Ruytinx J."/>
            <person name="Liao H.L."/>
            <person name="Branco S."/>
            <person name="Kuo A."/>
            <person name="LaButti K."/>
            <person name="Lipzen A."/>
            <person name="Andreopoulos W."/>
            <person name="Pangilinan J."/>
            <person name="Riley R."/>
            <person name="Hundley H."/>
            <person name="Na H."/>
            <person name="Barry K."/>
            <person name="Grigoriev I.V."/>
            <person name="Stajich J.E."/>
            <person name="Kennedy P.G."/>
        </authorList>
    </citation>
    <scope>NUCLEOTIDE SEQUENCE</scope>
    <source>
        <strain evidence="2">FC203</strain>
    </source>
</reference>